<accession>D8PE84</accession>
<reference evidence="2 3" key="1">
    <citation type="journal article" date="2010" name="Proc. Natl. Acad. Sci. U.S.A.">
        <title>A Nitrospira metagenome illuminates the physiology and evolution of globally important nitrite-oxidizing bacteria.</title>
        <authorList>
            <person name="Lucker S."/>
            <person name="Wagner M."/>
            <person name="Maixner F."/>
            <person name="Pelletier E."/>
            <person name="Koch H."/>
            <person name="Vacherie B."/>
            <person name="Rattei T."/>
            <person name="Sinninghe Damste J."/>
            <person name="Spieck E."/>
            <person name="Le Paslier D."/>
            <person name="Daims H."/>
        </authorList>
    </citation>
    <scope>NUCLEOTIDE SEQUENCE [LARGE SCALE GENOMIC DNA]</scope>
</reference>
<protein>
    <submittedName>
        <fullName evidence="2">Uncharacterized protein</fullName>
    </submittedName>
</protein>
<feature type="chain" id="PRO_5003119872" evidence="1">
    <location>
        <begin position="26"/>
        <end position="109"/>
    </location>
</feature>
<evidence type="ECO:0000256" key="1">
    <source>
        <dbReference type="SAM" id="SignalP"/>
    </source>
</evidence>
<dbReference type="KEGG" id="nde:NIDE1814"/>
<name>D8PE84_9BACT</name>
<gene>
    <name evidence="2" type="ORF">NIDE1814</name>
</gene>
<evidence type="ECO:0000313" key="2">
    <source>
        <dbReference type="EMBL" id="CBK41543.1"/>
    </source>
</evidence>
<dbReference type="Proteomes" id="UP000001660">
    <property type="component" value="Chromosome"/>
</dbReference>
<keyword evidence="3" id="KW-1185">Reference proteome</keyword>
<dbReference type="AlphaFoldDB" id="D8PE84"/>
<dbReference type="OrthoDB" id="9796337at2"/>
<dbReference type="HOGENOM" id="CLU_2179059_0_0_0"/>
<keyword evidence="1" id="KW-0732">Signal</keyword>
<dbReference type="EMBL" id="FP929003">
    <property type="protein sequence ID" value="CBK41543.1"/>
    <property type="molecule type" value="Genomic_DNA"/>
</dbReference>
<organism evidence="2 3">
    <name type="scientific">Nitrospira defluvii</name>
    <dbReference type="NCBI Taxonomy" id="330214"/>
    <lineage>
        <taxon>Bacteria</taxon>
        <taxon>Pseudomonadati</taxon>
        <taxon>Nitrospirota</taxon>
        <taxon>Nitrospiria</taxon>
        <taxon>Nitrospirales</taxon>
        <taxon>Nitrospiraceae</taxon>
        <taxon>Nitrospira</taxon>
    </lineage>
</organism>
<evidence type="ECO:0000313" key="3">
    <source>
        <dbReference type="Proteomes" id="UP000001660"/>
    </source>
</evidence>
<dbReference type="STRING" id="330214.NIDE1814"/>
<feature type="signal peptide" evidence="1">
    <location>
        <begin position="1"/>
        <end position="25"/>
    </location>
</feature>
<sequence>MRFMPFIIALILCLTGITNPGHSSAAEKSYYSPIINVDVDNSRILISTLGAVFWVEVPEEAKAHIEKLPQSGLVDIVVETREGQPPLLKTWKVKSGESTCLHFDGKTCK</sequence>
<proteinExistence type="predicted"/>